<dbReference type="AlphaFoldDB" id="A0A2N8ZEW3"/>
<organism evidence="1 2">
    <name type="scientific">Vibrio tapetis subsp. tapetis</name>
    <dbReference type="NCBI Taxonomy" id="1671868"/>
    <lineage>
        <taxon>Bacteria</taxon>
        <taxon>Pseudomonadati</taxon>
        <taxon>Pseudomonadota</taxon>
        <taxon>Gammaproteobacteria</taxon>
        <taxon>Vibrionales</taxon>
        <taxon>Vibrionaceae</taxon>
        <taxon>Vibrio</taxon>
    </lineage>
</organism>
<dbReference type="Proteomes" id="UP000235828">
    <property type="component" value="Chromosome A"/>
</dbReference>
<dbReference type="EMBL" id="LT960611">
    <property type="protein sequence ID" value="SON50452.1"/>
    <property type="molecule type" value="Genomic_DNA"/>
</dbReference>
<reference evidence="1 2" key="1">
    <citation type="submission" date="2017-10" db="EMBL/GenBank/DDBJ databases">
        <authorList>
            <person name="Banno H."/>
            <person name="Chua N.-H."/>
        </authorList>
    </citation>
    <scope>NUCLEOTIDE SEQUENCE [LARGE SCALE GENOMIC DNA]</scope>
    <source>
        <strain evidence="1">Vibrio tapetis CECT4600</strain>
    </source>
</reference>
<keyword evidence="2" id="KW-1185">Reference proteome</keyword>
<evidence type="ECO:0000313" key="1">
    <source>
        <dbReference type="EMBL" id="SON50452.1"/>
    </source>
</evidence>
<proteinExistence type="predicted"/>
<accession>A0A2N8ZEW3</accession>
<dbReference type="KEGG" id="vta:A2473"/>
<sequence>MRMVKFTQRSTNIALIELFRMRALNLHCEIQIVPVIWISVHCSDDKSDLPTHKLAAFLIPLRSQDKILFS</sequence>
<name>A0A2N8ZEW3_9VIBR</name>
<protein>
    <submittedName>
        <fullName evidence="1">Uncharacterized protein</fullName>
    </submittedName>
</protein>
<evidence type="ECO:0000313" key="2">
    <source>
        <dbReference type="Proteomes" id="UP000235828"/>
    </source>
</evidence>
<gene>
    <name evidence="1" type="ORF">VTAP4600_A2473</name>
</gene>